<dbReference type="Pfam" id="PF02678">
    <property type="entry name" value="Pirin"/>
    <property type="match status" value="1"/>
</dbReference>
<dbReference type="PROSITE" id="PS50190">
    <property type="entry name" value="SEC7"/>
    <property type="match status" value="1"/>
</dbReference>
<dbReference type="PANTHER" id="PTHR13903">
    <property type="entry name" value="PIRIN-RELATED"/>
    <property type="match status" value="1"/>
</dbReference>
<dbReference type="InterPro" id="IPR001849">
    <property type="entry name" value="PH_domain"/>
</dbReference>
<feature type="compositionally biased region" description="Low complexity" evidence="4">
    <location>
        <begin position="726"/>
        <end position="736"/>
    </location>
</feature>
<dbReference type="SUPFAM" id="SSF51182">
    <property type="entry name" value="RmlC-like cupins"/>
    <property type="match status" value="1"/>
</dbReference>
<dbReference type="Gene3D" id="2.60.120.10">
    <property type="entry name" value="Jelly Rolls"/>
    <property type="match status" value="2"/>
</dbReference>
<feature type="region of interest" description="Disordered" evidence="4">
    <location>
        <begin position="408"/>
        <end position="432"/>
    </location>
</feature>
<dbReference type="Pfam" id="PF05726">
    <property type="entry name" value="Pirin_C"/>
    <property type="match status" value="1"/>
</dbReference>
<feature type="compositionally biased region" description="Polar residues" evidence="4">
    <location>
        <begin position="509"/>
        <end position="521"/>
    </location>
</feature>
<accession>A0A9P5RRV9</accession>
<feature type="compositionally biased region" description="Basic and acidic residues" evidence="4">
    <location>
        <begin position="475"/>
        <end position="489"/>
    </location>
</feature>
<feature type="compositionally biased region" description="Acidic residues" evidence="4">
    <location>
        <begin position="454"/>
        <end position="474"/>
    </location>
</feature>
<dbReference type="GO" id="GO:0008127">
    <property type="term" value="F:quercetin 2,3-dioxygenase activity"/>
    <property type="evidence" value="ECO:0007669"/>
    <property type="project" value="TreeGrafter"/>
</dbReference>
<dbReference type="PROSITE" id="PS50003">
    <property type="entry name" value="PH_DOMAIN"/>
    <property type="match status" value="1"/>
</dbReference>
<dbReference type="SMART" id="SM00222">
    <property type="entry name" value="Sec7"/>
    <property type="match status" value="1"/>
</dbReference>
<dbReference type="SMART" id="SM00233">
    <property type="entry name" value="PH"/>
    <property type="match status" value="1"/>
</dbReference>
<reference evidence="7" key="1">
    <citation type="journal article" date="2020" name="Fungal Divers.">
        <title>Resolving the Mortierellaceae phylogeny through synthesis of multi-gene phylogenetics and phylogenomics.</title>
        <authorList>
            <person name="Vandepol N."/>
            <person name="Liber J."/>
            <person name="Desiro A."/>
            <person name="Na H."/>
            <person name="Kennedy M."/>
            <person name="Barry K."/>
            <person name="Grigoriev I.V."/>
            <person name="Miller A.N."/>
            <person name="O'Donnell K."/>
            <person name="Stajich J.E."/>
            <person name="Bonito G."/>
        </authorList>
    </citation>
    <scope>NUCLEOTIDE SEQUENCE</scope>
    <source>
        <strain evidence="7">NRRL 6426</strain>
    </source>
</reference>
<feature type="region of interest" description="Disordered" evidence="4">
    <location>
        <begin position="1329"/>
        <end position="1373"/>
    </location>
</feature>
<evidence type="ECO:0000259" key="5">
    <source>
        <dbReference type="PROSITE" id="PS50003"/>
    </source>
</evidence>
<feature type="domain" description="PH" evidence="5">
    <location>
        <begin position="1133"/>
        <end position="1267"/>
    </location>
</feature>
<feature type="domain" description="SEC7" evidence="6">
    <location>
        <begin position="540"/>
        <end position="726"/>
    </location>
</feature>
<feature type="compositionally biased region" description="Polar residues" evidence="4">
    <location>
        <begin position="82"/>
        <end position="100"/>
    </location>
</feature>
<evidence type="ECO:0000313" key="7">
    <source>
        <dbReference type="EMBL" id="KAF9144151.1"/>
    </source>
</evidence>
<dbReference type="Gene3D" id="1.10.1000.11">
    <property type="entry name" value="Arf Nucleotide-binding Site Opener,domain 2"/>
    <property type="match status" value="1"/>
</dbReference>
<dbReference type="Pfam" id="PF01369">
    <property type="entry name" value="Sec7"/>
    <property type="match status" value="1"/>
</dbReference>
<evidence type="ECO:0008006" key="9">
    <source>
        <dbReference type="Google" id="ProtNLM"/>
    </source>
</evidence>
<dbReference type="SUPFAM" id="SSF50729">
    <property type="entry name" value="PH domain-like"/>
    <property type="match status" value="1"/>
</dbReference>
<dbReference type="InterPro" id="IPR011051">
    <property type="entry name" value="RmlC_Cupin_sf"/>
</dbReference>
<feature type="compositionally biased region" description="Polar residues" evidence="4">
    <location>
        <begin position="15"/>
        <end position="75"/>
    </location>
</feature>
<keyword evidence="3" id="KW-0175">Coiled coil</keyword>
<evidence type="ECO:0000313" key="8">
    <source>
        <dbReference type="Proteomes" id="UP000748756"/>
    </source>
</evidence>
<protein>
    <recommendedName>
        <fullName evidence="9">SEC7 domain-containing protein</fullName>
    </recommendedName>
</protein>
<dbReference type="InterPro" id="IPR008778">
    <property type="entry name" value="Pirin_C_dom"/>
</dbReference>
<dbReference type="Pfam" id="PF15410">
    <property type="entry name" value="PH_9"/>
    <property type="match status" value="1"/>
</dbReference>
<evidence type="ECO:0000256" key="1">
    <source>
        <dbReference type="ARBA" id="ARBA00008416"/>
    </source>
</evidence>
<feature type="compositionally biased region" description="Acidic residues" evidence="4">
    <location>
        <begin position="309"/>
        <end position="328"/>
    </location>
</feature>
<feature type="compositionally biased region" description="Polar residues" evidence="4">
    <location>
        <begin position="884"/>
        <end position="907"/>
    </location>
</feature>
<feature type="coiled-coil region" evidence="3">
    <location>
        <begin position="1396"/>
        <end position="1423"/>
    </location>
</feature>
<name>A0A9P5RRV9_9FUNG</name>
<dbReference type="InterPro" id="IPR023394">
    <property type="entry name" value="Sec7_C_sf"/>
</dbReference>
<dbReference type="SUPFAM" id="SSF48425">
    <property type="entry name" value="Sec7 domain"/>
    <property type="match status" value="1"/>
</dbReference>
<feature type="compositionally biased region" description="Polar residues" evidence="4">
    <location>
        <begin position="1180"/>
        <end position="1193"/>
    </location>
</feature>
<feature type="region of interest" description="Disordered" evidence="4">
    <location>
        <begin position="1176"/>
        <end position="1202"/>
    </location>
</feature>
<dbReference type="InterPro" id="IPR012093">
    <property type="entry name" value="Pirin"/>
</dbReference>
<feature type="compositionally biased region" description="Low complexity" evidence="4">
    <location>
        <begin position="185"/>
        <end position="198"/>
    </location>
</feature>
<dbReference type="InterPro" id="IPR003829">
    <property type="entry name" value="Pirin_N_dom"/>
</dbReference>
<feature type="compositionally biased region" description="Polar residues" evidence="4">
    <location>
        <begin position="141"/>
        <end position="151"/>
    </location>
</feature>
<dbReference type="GO" id="GO:0005085">
    <property type="term" value="F:guanyl-nucleotide exchange factor activity"/>
    <property type="evidence" value="ECO:0007669"/>
    <property type="project" value="InterPro"/>
</dbReference>
<evidence type="ECO:0000256" key="2">
    <source>
        <dbReference type="RuleBase" id="RU003457"/>
    </source>
</evidence>
<feature type="region of interest" description="Disordered" evidence="4">
    <location>
        <begin position="1029"/>
        <end position="1054"/>
    </location>
</feature>
<dbReference type="Gene3D" id="2.30.29.30">
    <property type="entry name" value="Pleckstrin-homology domain (PH domain)/Phosphotyrosine-binding domain (PTB)"/>
    <property type="match status" value="1"/>
</dbReference>
<comment type="similarity">
    <text evidence="1 2">Belongs to the pirin family.</text>
</comment>
<organism evidence="7 8">
    <name type="scientific">Linnemannia schmuckeri</name>
    <dbReference type="NCBI Taxonomy" id="64567"/>
    <lineage>
        <taxon>Eukaryota</taxon>
        <taxon>Fungi</taxon>
        <taxon>Fungi incertae sedis</taxon>
        <taxon>Mucoromycota</taxon>
        <taxon>Mortierellomycotina</taxon>
        <taxon>Mortierellomycetes</taxon>
        <taxon>Mortierellales</taxon>
        <taxon>Mortierellaceae</taxon>
        <taxon>Linnemannia</taxon>
    </lineage>
</organism>
<dbReference type="PANTHER" id="PTHR13903:SF8">
    <property type="entry name" value="PIRIN"/>
    <property type="match status" value="1"/>
</dbReference>
<feature type="region of interest" description="Disordered" evidence="4">
    <location>
        <begin position="451"/>
        <end position="561"/>
    </location>
</feature>
<dbReference type="InterPro" id="IPR000904">
    <property type="entry name" value="Sec7_dom"/>
</dbReference>
<feature type="compositionally biased region" description="Low complexity" evidence="4">
    <location>
        <begin position="1353"/>
        <end position="1365"/>
    </location>
</feature>
<comment type="caution">
    <text evidence="7">The sequence shown here is derived from an EMBL/GenBank/DDBJ whole genome shotgun (WGS) entry which is preliminary data.</text>
</comment>
<dbReference type="InterPro" id="IPR014710">
    <property type="entry name" value="RmlC-like_jellyroll"/>
</dbReference>
<feature type="region of interest" description="Disordered" evidence="4">
    <location>
        <begin position="1"/>
        <end position="108"/>
    </location>
</feature>
<feature type="compositionally biased region" description="Polar residues" evidence="4">
    <location>
        <begin position="541"/>
        <end position="556"/>
    </location>
</feature>
<evidence type="ECO:0000256" key="4">
    <source>
        <dbReference type="SAM" id="MobiDB-lite"/>
    </source>
</evidence>
<gene>
    <name evidence="7" type="ORF">BG015_000195</name>
</gene>
<dbReference type="InterPro" id="IPR041681">
    <property type="entry name" value="PH_9"/>
</dbReference>
<feature type="compositionally biased region" description="Low complexity" evidence="4">
    <location>
        <begin position="977"/>
        <end position="992"/>
    </location>
</feature>
<dbReference type="Proteomes" id="UP000748756">
    <property type="component" value="Unassembled WGS sequence"/>
</dbReference>
<sequence>METSSASHRRRQSALVYSNSKLDGSLSPNNRLGSNLGSTSLINSPSSPAISQHHNQTLQPPATPRHNGSNVTSNIIDEDSNRNSLGIWSGSKSAASTPNLVGNVGRSPTADFSPSSITVASNNSTFHTQRQVQAGADSGASVDSQTSPSFQQRRKRSESTGGFKNFDDKDAPPIPTTQTSNIAASMSSPSPRQPTPRSATLPDLPSLASIAPGQTQLGPLSTPPPLSPLMGQELVSHFANIGPPVQTGEPLNMYQHAARNPSIQSWLQNTASNGALSDAVHPHAMPPPSAFSPADLTASLAMLTHDDVECDDDEDDEGELDEDEDEDMPTNISNRLSKLYESGSLHLNQSQTSLYYSTKSYLSDSEAAELASRRASMAQDPLGYSLGLSRGNSIRFSQYSLHSLHSTVAPMHSSSPPSSPGLEGRSGSNRRPISLFLPLATPLDAECDDKTEVGEAESAGEVETEEVIVDDDREPSEPPHQHELEREQEQEQEQEGSEVVTAELVIPGTPNQDSGIGQEATSGYDGPAIVCQSPRDAPAGSSRSRPLSTHLSQQDQEAVEESVSRFEDEAEKKASIQAAETAKRLFDEDETLMKREEIAAYMATPNTFYRSILVHYMSYFDFSGLRLDMAFRALCQKLVLKGESQEVDRVLEAFAGRYVICNPRTLLGGADHAKDVVHAITYSILLLNTDLHVVRQSSLSKMSRSAFIKNTLQVVQQSSQDRSEDMSLSSSRSAMSVDPVGLGLPRSLTAESSLEPISPTGSKRRTPSVKSWKSGNSQQSTGPVGSNISANAQPYSSKMGTDPRANSGYGNGKLWQHELETLLKDIYTAVKQNQILLPVASTPPVSRTRAGSRSNTLSSPPASPIVSGFGSSFLSNRMSRLINPSSFSAGSNNTQSFSTSPQQQHQHLQPMDSGLGMLGTSGNGGGFGLGISGRRNSVSARTKQLRNEAIQRLNAQANSPDSAGECDYVVVSPPISHSSTFGSSPQFSSNSSLAAPPSRSNPRYSIAGSIYNEANVLSLAHQHDRDLSINRGPMRAGMRGNEGQQSQFSSSSRLSTLTLNTSMSESTNTTTPSASQNSLASFQSLGPRAGVHPYDTSCQPGGDGPHDFMLQDDDSVSIQEQKDLWHQHHLQTRYRMEGILWRKHLLERADKKAQHRAWRQLLVVLDQERGTLSMFRSDGSLPSVSAQPQSNPGSLAPPLNDSDASMPLFDDIPLQHTITNILPPPGYSTSRRHVFALQLFTGAVYLFQTKTPQECESWARTCNYWASRTSKEPLVGGVVNMEYGWGRALDGVMMALQAEESACMTSSGIDMAESPGPMRSQGSDYLNFPPPTTPTSAGPIDLSGRGRSASIKSGTRGSMSSGTGSVNAHMGSSMPAGDRITLFEWTAPMPTMSQSMLTEEEQMQALKRYVAGLEAEMEAHQEHRVPMMRLFHPKSSNYAKAFNNWERRSRHLLKEMVKYQIYVECLEQSIQYQFLFLEQQRQRMNQFESTNPNHHPQQHQHRLDELQHESEEQSLLEAVELAGNGGSIIRQHNDKNVDVEAELEALVSLLSKEQSEGVGARVRRSVERPELRDHDPFLMLDEFNVDKNGGFPVHSHRGFETVTYMLEGQFQHEDFAGHKGTIGPGDLQWMTAGRGIVHSEIPVNSGSTCPRQDVRAPVPGTPRWRQIPRATPQHLVVVKVIAGESHGVKSQIYTRTSTMYLDFKMDKNKTVTQTIPSTYTGFIYMLKGTAFIGDKEFEGKAHHTLTLSENGAETVKIQTKDEDAHFVFIAGEPLREPIVQHGPFVTNSKEIYDTFVDYQFSQNGFERARN</sequence>
<dbReference type="CDD" id="cd02247">
    <property type="entry name" value="cupin_pirin_C"/>
    <property type="match status" value="1"/>
</dbReference>
<feature type="compositionally biased region" description="Low complexity" evidence="4">
    <location>
        <begin position="413"/>
        <end position="427"/>
    </location>
</feature>
<feature type="region of interest" description="Disordered" evidence="4">
    <location>
        <begin position="718"/>
        <end position="804"/>
    </location>
</feature>
<feature type="region of interest" description="Disordered" evidence="4">
    <location>
        <begin position="309"/>
        <end position="330"/>
    </location>
</feature>
<dbReference type="CDD" id="cd02909">
    <property type="entry name" value="cupin_pirin_N"/>
    <property type="match status" value="1"/>
</dbReference>
<dbReference type="InterPro" id="IPR035999">
    <property type="entry name" value="Sec7_dom_sf"/>
</dbReference>
<dbReference type="GO" id="GO:0032012">
    <property type="term" value="P:regulation of ARF protein signal transduction"/>
    <property type="evidence" value="ECO:0007669"/>
    <property type="project" value="InterPro"/>
</dbReference>
<feature type="region of interest" description="Disordered" evidence="4">
    <location>
        <begin position="1084"/>
        <end position="1103"/>
    </location>
</feature>
<evidence type="ECO:0000259" key="6">
    <source>
        <dbReference type="PROSITE" id="PS50190"/>
    </source>
</evidence>
<evidence type="ECO:0000256" key="3">
    <source>
        <dbReference type="SAM" id="Coils"/>
    </source>
</evidence>
<feature type="region of interest" description="Disordered" evidence="4">
    <location>
        <begin position="977"/>
        <end position="1001"/>
    </location>
</feature>
<feature type="region of interest" description="Disordered" evidence="4">
    <location>
        <begin position="1642"/>
        <end position="1662"/>
    </location>
</feature>
<dbReference type="OrthoDB" id="2157641at2759"/>
<feature type="region of interest" description="Disordered" evidence="4">
    <location>
        <begin position="884"/>
        <end position="920"/>
    </location>
</feature>
<proteinExistence type="inferred from homology"/>
<keyword evidence="8" id="KW-1185">Reference proteome</keyword>
<dbReference type="GO" id="GO:0005634">
    <property type="term" value="C:nucleus"/>
    <property type="evidence" value="ECO:0007669"/>
    <property type="project" value="TreeGrafter"/>
</dbReference>
<feature type="coiled-coil region" evidence="3">
    <location>
        <begin position="1529"/>
        <end position="1556"/>
    </location>
</feature>
<feature type="region of interest" description="Disordered" evidence="4">
    <location>
        <begin position="129"/>
        <end position="229"/>
    </location>
</feature>
<feature type="compositionally biased region" description="Polar residues" evidence="4">
    <location>
        <begin position="768"/>
        <end position="799"/>
    </location>
</feature>
<dbReference type="EMBL" id="JAAAUQ010001025">
    <property type="protein sequence ID" value="KAF9144151.1"/>
    <property type="molecule type" value="Genomic_DNA"/>
</dbReference>
<dbReference type="InterPro" id="IPR011993">
    <property type="entry name" value="PH-like_dom_sf"/>
</dbReference>